<feature type="transmembrane region" description="Helical" evidence="2">
    <location>
        <begin position="20"/>
        <end position="38"/>
    </location>
</feature>
<evidence type="ECO:0000256" key="1">
    <source>
        <dbReference type="SAM" id="MobiDB-lite"/>
    </source>
</evidence>
<accession>A0A4Q1AV09</accession>
<organism evidence="3 4">
    <name type="scientific">Halarcobacter mediterraneus</name>
    <dbReference type="NCBI Taxonomy" id="2023153"/>
    <lineage>
        <taxon>Bacteria</taxon>
        <taxon>Pseudomonadati</taxon>
        <taxon>Campylobacterota</taxon>
        <taxon>Epsilonproteobacteria</taxon>
        <taxon>Campylobacterales</taxon>
        <taxon>Arcobacteraceae</taxon>
        <taxon>Halarcobacter</taxon>
    </lineage>
</organism>
<keyword evidence="4" id="KW-1185">Reference proteome</keyword>
<gene>
    <name evidence="3" type="ORF">CP965_12780</name>
</gene>
<evidence type="ECO:0000313" key="4">
    <source>
        <dbReference type="Proteomes" id="UP000289718"/>
    </source>
</evidence>
<protein>
    <submittedName>
        <fullName evidence="3">Uncharacterized protein</fullName>
    </submittedName>
</protein>
<reference evidence="3 4" key="1">
    <citation type="submission" date="2017-09" db="EMBL/GenBank/DDBJ databases">
        <title>Genomics of the genus Arcobacter.</title>
        <authorList>
            <person name="Perez-Cataluna A."/>
            <person name="Figueras M.J."/>
            <person name="Salas-Masso N."/>
        </authorList>
    </citation>
    <scope>NUCLEOTIDE SEQUENCE [LARGE SCALE GENOMIC DNA]</scope>
    <source>
        <strain evidence="3 4">F156-34</strain>
    </source>
</reference>
<sequence length="100" mass="11422">MAKEYKIQKKKTPLQTLGQYIFRGLIVVAVLIFAYIIYDKMDFGSGSLDFDNVKRSKTDNSTPSELNWFNDFKGVENVPTKKQLEDENEKSGNFLGFGSK</sequence>
<evidence type="ECO:0000256" key="2">
    <source>
        <dbReference type="SAM" id="Phobius"/>
    </source>
</evidence>
<keyword evidence="2" id="KW-1133">Transmembrane helix</keyword>
<dbReference type="AlphaFoldDB" id="A0A4Q1AV09"/>
<comment type="caution">
    <text evidence="3">The sequence shown here is derived from an EMBL/GenBank/DDBJ whole genome shotgun (WGS) entry which is preliminary data.</text>
</comment>
<keyword evidence="2" id="KW-0472">Membrane</keyword>
<evidence type="ECO:0000313" key="3">
    <source>
        <dbReference type="EMBL" id="RXK11640.1"/>
    </source>
</evidence>
<dbReference type="OrthoDB" id="5348248at2"/>
<proteinExistence type="predicted"/>
<feature type="region of interest" description="Disordered" evidence="1">
    <location>
        <begin position="80"/>
        <end position="100"/>
    </location>
</feature>
<dbReference type="EMBL" id="NXIE01000006">
    <property type="protein sequence ID" value="RXK11640.1"/>
    <property type="molecule type" value="Genomic_DNA"/>
</dbReference>
<name>A0A4Q1AV09_9BACT</name>
<dbReference type="RefSeq" id="WP_129062509.1">
    <property type="nucleotide sequence ID" value="NZ_NXIE01000006.1"/>
</dbReference>
<dbReference type="Proteomes" id="UP000289718">
    <property type="component" value="Unassembled WGS sequence"/>
</dbReference>
<keyword evidence="2" id="KW-0812">Transmembrane</keyword>